<evidence type="ECO:0000256" key="1">
    <source>
        <dbReference type="SAM" id="MobiDB-lite"/>
    </source>
</evidence>
<protein>
    <submittedName>
        <fullName evidence="2">Uncharacterized protein</fullName>
    </submittedName>
</protein>
<keyword evidence="3" id="KW-1185">Reference proteome</keyword>
<dbReference type="AlphaFoldDB" id="A0A9P4SAH0"/>
<proteinExistence type="predicted"/>
<comment type="caution">
    <text evidence="2">The sequence shown here is derived from an EMBL/GenBank/DDBJ whole genome shotgun (WGS) entry which is preliminary data.</text>
</comment>
<feature type="region of interest" description="Disordered" evidence="1">
    <location>
        <begin position="1"/>
        <end position="65"/>
    </location>
</feature>
<dbReference type="Proteomes" id="UP000799429">
    <property type="component" value="Unassembled WGS sequence"/>
</dbReference>
<dbReference type="EMBL" id="MU006096">
    <property type="protein sequence ID" value="KAF2838944.1"/>
    <property type="molecule type" value="Genomic_DNA"/>
</dbReference>
<gene>
    <name evidence="2" type="ORF">M501DRAFT_1052627</name>
</gene>
<evidence type="ECO:0000313" key="3">
    <source>
        <dbReference type="Proteomes" id="UP000799429"/>
    </source>
</evidence>
<reference evidence="2" key="1">
    <citation type="journal article" date="2020" name="Stud. Mycol.">
        <title>101 Dothideomycetes genomes: a test case for predicting lifestyles and emergence of pathogens.</title>
        <authorList>
            <person name="Haridas S."/>
            <person name="Albert R."/>
            <person name="Binder M."/>
            <person name="Bloem J."/>
            <person name="Labutti K."/>
            <person name="Salamov A."/>
            <person name="Andreopoulos B."/>
            <person name="Baker S."/>
            <person name="Barry K."/>
            <person name="Bills G."/>
            <person name="Bluhm B."/>
            <person name="Cannon C."/>
            <person name="Castanera R."/>
            <person name="Culley D."/>
            <person name="Daum C."/>
            <person name="Ezra D."/>
            <person name="Gonzalez J."/>
            <person name="Henrissat B."/>
            <person name="Kuo A."/>
            <person name="Liang C."/>
            <person name="Lipzen A."/>
            <person name="Lutzoni F."/>
            <person name="Magnuson J."/>
            <person name="Mondo S."/>
            <person name="Nolan M."/>
            <person name="Ohm R."/>
            <person name="Pangilinan J."/>
            <person name="Park H.-J."/>
            <person name="Ramirez L."/>
            <person name="Alfaro M."/>
            <person name="Sun H."/>
            <person name="Tritt A."/>
            <person name="Yoshinaga Y."/>
            <person name="Zwiers L.-H."/>
            <person name="Turgeon B."/>
            <person name="Goodwin S."/>
            <person name="Spatafora J."/>
            <person name="Crous P."/>
            <person name="Grigoriev I."/>
        </authorList>
    </citation>
    <scope>NUCLEOTIDE SEQUENCE</scope>
    <source>
        <strain evidence="2">CBS 101060</strain>
    </source>
</reference>
<accession>A0A9P4SAH0</accession>
<name>A0A9P4SAH0_9PEZI</name>
<sequence length="282" mass="31033">MTIWVNNGIPRSDPNPPPPRPADGGRVSSDSDRTIRPVPRRSFGRRLFGLGPSSQEGAQSLPTQAGGQARLFDEDVVVGGIIYYALLVFPTLRPERLILATVTTHFIRRVNPTVEQIGLVEGPLPLSAIIPPGFPVWRPDPEEPPSTRRSGSRSLGALLPAARRASRAAAQTAAIGELGYFWVPQPVVVGLLLFRLGVDERGSGREMVAEVWRTEPTEGSETATEEDVLHLMRREVEAAFATDDPSVERREEWLRARGTGGEIRWNTFLEGLGEYCVVSYFE</sequence>
<feature type="compositionally biased region" description="Polar residues" evidence="1">
    <location>
        <begin position="52"/>
        <end position="65"/>
    </location>
</feature>
<evidence type="ECO:0000313" key="2">
    <source>
        <dbReference type="EMBL" id="KAF2838944.1"/>
    </source>
</evidence>
<organism evidence="2 3">
    <name type="scientific">Patellaria atrata CBS 101060</name>
    <dbReference type="NCBI Taxonomy" id="1346257"/>
    <lineage>
        <taxon>Eukaryota</taxon>
        <taxon>Fungi</taxon>
        <taxon>Dikarya</taxon>
        <taxon>Ascomycota</taxon>
        <taxon>Pezizomycotina</taxon>
        <taxon>Dothideomycetes</taxon>
        <taxon>Dothideomycetes incertae sedis</taxon>
        <taxon>Patellariales</taxon>
        <taxon>Patellariaceae</taxon>
        <taxon>Patellaria</taxon>
    </lineage>
</organism>